<dbReference type="AlphaFoldDB" id="A0A7J6R2E0"/>
<evidence type="ECO:0000313" key="1">
    <source>
        <dbReference type="EMBL" id="KAF4714581.1"/>
    </source>
</evidence>
<comment type="caution">
    <text evidence="1">The sequence shown here is derived from an EMBL/GenBank/DDBJ whole genome shotgun (WGS) entry which is preliminary data.</text>
</comment>
<organism evidence="1 2">
    <name type="scientific">Perkinsus olseni</name>
    <name type="common">Perkinsus atlanticus</name>
    <dbReference type="NCBI Taxonomy" id="32597"/>
    <lineage>
        <taxon>Eukaryota</taxon>
        <taxon>Sar</taxon>
        <taxon>Alveolata</taxon>
        <taxon>Perkinsozoa</taxon>
        <taxon>Perkinsea</taxon>
        <taxon>Perkinsida</taxon>
        <taxon>Perkinsidae</taxon>
        <taxon>Perkinsus</taxon>
    </lineage>
</organism>
<proteinExistence type="predicted"/>
<feature type="non-terminal residue" evidence="1">
    <location>
        <position position="139"/>
    </location>
</feature>
<reference evidence="1 2" key="1">
    <citation type="submission" date="2020-04" db="EMBL/GenBank/DDBJ databases">
        <title>Perkinsus olseni comparative genomics.</title>
        <authorList>
            <person name="Bogema D.R."/>
        </authorList>
    </citation>
    <scope>NUCLEOTIDE SEQUENCE [LARGE SCALE GENOMIC DNA]</scope>
    <source>
        <strain evidence="1">ATCC PRA-205</strain>
    </source>
</reference>
<dbReference type="Proteomes" id="UP000574390">
    <property type="component" value="Unassembled WGS sequence"/>
</dbReference>
<sequence>MSCLLGRVLKADHSHVVQLLHGAGASQHFSVMNEDSLIIAMGVCEGDGIDEYEQMLVGLAKRYQDSAVHLGVEVNDILPLYVYVDKDCCNGYLPSGRDFTSHAVCSDPLGPSGPLTRTDRAWKKINPKIRLRLDAFHFM</sequence>
<evidence type="ECO:0000313" key="2">
    <source>
        <dbReference type="Proteomes" id="UP000574390"/>
    </source>
</evidence>
<dbReference type="EMBL" id="JABANM010025450">
    <property type="protein sequence ID" value="KAF4714581.1"/>
    <property type="molecule type" value="Genomic_DNA"/>
</dbReference>
<protein>
    <submittedName>
        <fullName evidence="1">Uncharacterized protein</fullName>
    </submittedName>
</protein>
<gene>
    <name evidence="1" type="ORF">FOZ62_029277</name>
</gene>
<name>A0A7J6R2E0_PEROL</name>
<accession>A0A7J6R2E0</accession>